<evidence type="ECO:0008006" key="4">
    <source>
        <dbReference type="Google" id="ProtNLM"/>
    </source>
</evidence>
<evidence type="ECO:0000313" key="2">
    <source>
        <dbReference type="EMBL" id="GAA2804259.1"/>
    </source>
</evidence>
<keyword evidence="1" id="KW-0812">Transmembrane</keyword>
<sequence>MHYWDGDDAGPWGFVFMSVSMLLFWALILVAIIALVRYLGRTGRADRGTESAEALLAERFARGEIDEEEYRGRLRALSERRRGRSA</sequence>
<organism evidence="2 3">
    <name type="scientific">Saccharopolyspora taberi</name>
    <dbReference type="NCBI Taxonomy" id="60895"/>
    <lineage>
        <taxon>Bacteria</taxon>
        <taxon>Bacillati</taxon>
        <taxon>Actinomycetota</taxon>
        <taxon>Actinomycetes</taxon>
        <taxon>Pseudonocardiales</taxon>
        <taxon>Pseudonocardiaceae</taxon>
        <taxon>Saccharopolyspora</taxon>
    </lineage>
</organism>
<keyword evidence="1" id="KW-0472">Membrane</keyword>
<dbReference type="Proteomes" id="UP001500979">
    <property type="component" value="Unassembled WGS sequence"/>
</dbReference>
<gene>
    <name evidence="2" type="ORF">GCM10010470_44290</name>
</gene>
<evidence type="ECO:0000313" key="3">
    <source>
        <dbReference type="Proteomes" id="UP001500979"/>
    </source>
</evidence>
<dbReference type="EMBL" id="BAAAUX010000019">
    <property type="protein sequence ID" value="GAA2804259.1"/>
    <property type="molecule type" value="Genomic_DNA"/>
</dbReference>
<reference evidence="2 3" key="1">
    <citation type="journal article" date="2019" name="Int. J. Syst. Evol. Microbiol.">
        <title>The Global Catalogue of Microorganisms (GCM) 10K type strain sequencing project: providing services to taxonomists for standard genome sequencing and annotation.</title>
        <authorList>
            <consortium name="The Broad Institute Genomics Platform"/>
            <consortium name="The Broad Institute Genome Sequencing Center for Infectious Disease"/>
            <person name="Wu L."/>
            <person name="Ma J."/>
        </authorList>
    </citation>
    <scope>NUCLEOTIDE SEQUENCE [LARGE SCALE GENOMIC DNA]</scope>
    <source>
        <strain evidence="2 3">JCM 9383</strain>
    </source>
</reference>
<feature type="transmembrane region" description="Helical" evidence="1">
    <location>
        <begin position="12"/>
        <end position="39"/>
    </location>
</feature>
<protein>
    <recommendedName>
        <fullName evidence="4">SHOCT domain-containing protein</fullName>
    </recommendedName>
</protein>
<accession>A0ABN3VIG4</accession>
<evidence type="ECO:0000256" key="1">
    <source>
        <dbReference type="SAM" id="Phobius"/>
    </source>
</evidence>
<keyword evidence="3" id="KW-1185">Reference proteome</keyword>
<proteinExistence type="predicted"/>
<dbReference type="RefSeq" id="WP_344682672.1">
    <property type="nucleotide sequence ID" value="NZ_BAAAUX010000019.1"/>
</dbReference>
<keyword evidence="1" id="KW-1133">Transmembrane helix</keyword>
<name>A0ABN3VIG4_9PSEU</name>
<comment type="caution">
    <text evidence="2">The sequence shown here is derived from an EMBL/GenBank/DDBJ whole genome shotgun (WGS) entry which is preliminary data.</text>
</comment>